<dbReference type="Gene3D" id="1.10.730.10">
    <property type="entry name" value="Isoleucyl-tRNA Synthetase, Domain 1"/>
    <property type="match status" value="2"/>
</dbReference>
<dbReference type="InterPro" id="IPR001412">
    <property type="entry name" value="aa-tRNA-synth_I_CS"/>
</dbReference>
<evidence type="ECO:0000256" key="3">
    <source>
        <dbReference type="ARBA" id="ARBA00022598"/>
    </source>
</evidence>
<name>A0A662D925_UNCAE</name>
<dbReference type="FunFam" id="3.40.50.620:FF:000100">
    <property type="entry name" value="probable leucine--tRNA ligase, mitochondrial"/>
    <property type="match status" value="1"/>
</dbReference>
<dbReference type="InterPro" id="IPR002300">
    <property type="entry name" value="aa-tRNA-synth_Ia"/>
</dbReference>
<evidence type="ECO:0000256" key="4">
    <source>
        <dbReference type="ARBA" id="ARBA00022741"/>
    </source>
</evidence>
<evidence type="ECO:0000256" key="8">
    <source>
        <dbReference type="ARBA" id="ARBA00047469"/>
    </source>
</evidence>
<dbReference type="GO" id="GO:0004823">
    <property type="term" value="F:leucine-tRNA ligase activity"/>
    <property type="evidence" value="ECO:0007669"/>
    <property type="project" value="UniProtKB-UniRule"/>
</dbReference>
<dbReference type="PRINTS" id="PR00985">
    <property type="entry name" value="TRNASYNTHLEU"/>
</dbReference>
<dbReference type="SUPFAM" id="SSF52374">
    <property type="entry name" value="Nucleotidylyl transferase"/>
    <property type="match status" value="1"/>
</dbReference>
<evidence type="ECO:0000256" key="2">
    <source>
        <dbReference type="ARBA" id="ARBA00013164"/>
    </source>
</evidence>
<sequence length="599" mass="70101">MSFPEYNPKGIEEKWQKHWEREKTFASFPYKGKKYYILEMFPYTSGSIHIGHVRNYTIGDVVAHYKRMQGFNVLHPIGFDAFGLPAENAAIDKGTHPKDWTYDNIDNLRRQLKRLGFSYDWDREVITCDKDYYRWNQWFFIKFYQKGLVYQKKAPANWCPTCRTVLANEQVIEGNCYRCDSPVTQKNLKQWFFKITKYADELLEEIENMENWPSTVKKMQINWIGKSEGMQINFQMAHNEEKIPVYTTRPDTIFGATYLVLSPFHHLSEKIVKNNPSLRCEVEIMRKEQLVKGEVEKRGIFTNLWAINPVNREKIPIWIANYVLMEYGTGAIMGVPAHDTRDFEFALKYNLPVRVVVCPPDKASDTQNLKEAYVGEGKMVNSEQFNGMPSQEARKKMSEWMRLKKIGTPQVHYKLRDWCISRQRYWGTPIPIIYCSRCGLIPVPEEDLPVELPFDVKITGKGGSPLQRVESFVKCRCPRCGREAKRETDTMDTFVDSSWYFLRYTSLKRENVPFDTEEADYWMPVDQYIGGIEHAILHLLYSRFFIKALRDLNLVKTKEPFTRLLTQGMVVKDGAKMSKSKGNVVEPKDIIDRYGADTL</sequence>
<dbReference type="Gene3D" id="3.40.50.620">
    <property type="entry name" value="HUPs"/>
    <property type="match status" value="2"/>
</dbReference>
<evidence type="ECO:0000256" key="7">
    <source>
        <dbReference type="ARBA" id="ARBA00023146"/>
    </source>
</evidence>
<feature type="domain" description="Methionyl/Leucyl tRNA synthetase" evidence="12">
    <location>
        <begin position="37"/>
        <end position="181"/>
    </location>
</feature>
<evidence type="ECO:0000256" key="10">
    <source>
        <dbReference type="RuleBase" id="RU363035"/>
    </source>
</evidence>
<evidence type="ECO:0000313" key="15">
    <source>
        <dbReference type="Proteomes" id="UP000280417"/>
    </source>
</evidence>
<evidence type="ECO:0000256" key="1">
    <source>
        <dbReference type="ARBA" id="ARBA00005594"/>
    </source>
</evidence>
<dbReference type="SUPFAM" id="SSF50677">
    <property type="entry name" value="ValRS/IleRS/LeuRS editing domain"/>
    <property type="match status" value="1"/>
</dbReference>
<comment type="caution">
    <text evidence="14">The sequence shown here is derived from an EMBL/GenBank/DDBJ whole genome shotgun (WGS) entry which is preliminary data.</text>
</comment>
<feature type="domain" description="Aminoacyl-tRNA synthetase class Ia" evidence="11">
    <location>
        <begin position="415"/>
        <end position="599"/>
    </location>
</feature>
<protein>
    <recommendedName>
        <fullName evidence="2 9">Leucine--tRNA ligase</fullName>
        <ecNumber evidence="2 9">6.1.1.4</ecNumber>
    </recommendedName>
</protein>
<comment type="similarity">
    <text evidence="1 10">Belongs to the class-I aminoacyl-tRNA synthetase family.</text>
</comment>
<proteinExistence type="inferred from homology"/>
<evidence type="ECO:0000259" key="13">
    <source>
        <dbReference type="Pfam" id="PF13603"/>
    </source>
</evidence>
<accession>A0A662D925</accession>
<keyword evidence="6 10" id="KW-0648">Protein biosynthesis</keyword>
<dbReference type="InterPro" id="IPR014729">
    <property type="entry name" value="Rossmann-like_a/b/a_fold"/>
</dbReference>
<evidence type="ECO:0000259" key="12">
    <source>
        <dbReference type="Pfam" id="PF09334"/>
    </source>
</evidence>
<dbReference type="PROSITE" id="PS00178">
    <property type="entry name" value="AA_TRNA_LIGASE_I"/>
    <property type="match status" value="1"/>
</dbReference>
<dbReference type="GO" id="GO:0002161">
    <property type="term" value="F:aminoacyl-tRNA deacylase activity"/>
    <property type="evidence" value="ECO:0007669"/>
    <property type="project" value="InterPro"/>
</dbReference>
<dbReference type="Pfam" id="PF00133">
    <property type="entry name" value="tRNA-synt_1"/>
    <property type="match status" value="1"/>
</dbReference>
<dbReference type="CDD" id="cd00812">
    <property type="entry name" value="LeuRS_core"/>
    <property type="match status" value="1"/>
</dbReference>
<dbReference type="AlphaFoldDB" id="A0A662D925"/>
<dbReference type="InterPro" id="IPR002302">
    <property type="entry name" value="Leu-tRNA-ligase"/>
</dbReference>
<keyword evidence="4 10" id="KW-0547">Nucleotide-binding</keyword>
<keyword evidence="3 10" id="KW-0436">Ligase</keyword>
<keyword evidence="5 10" id="KW-0067">ATP-binding</keyword>
<dbReference type="InterPro" id="IPR025709">
    <property type="entry name" value="Leu_tRNA-synth_edit"/>
</dbReference>
<dbReference type="Proteomes" id="UP000280417">
    <property type="component" value="Unassembled WGS sequence"/>
</dbReference>
<feature type="domain" description="Leucyl-tRNA synthetase editing" evidence="13">
    <location>
        <begin position="222"/>
        <end position="401"/>
    </location>
</feature>
<dbReference type="GO" id="GO:0005829">
    <property type="term" value="C:cytosol"/>
    <property type="evidence" value="ECO:0007669"/>
    <property type="project" value="TreeGrafter"/>
</dbReference>
<dbReference type="Pfam" id="PF13603">
    <property type="entry name" value="tRNA-synt_1_2"/>
    <property type="match status" value="1"/>
</dbReference>
<reference evidence="14 15" key="1">
    <citation type="submission" date="2018-06" db="EMBL/GenBank/DDBJ databases">
        <title>Extensive metabolic versatility and redundancy in microbially diverse, dynamic hydrothermal sediments.</title>
        <authorList>
            <person name="Dombrowski N."/>
            <person name="Teske A."/>
            <person name="Baker B.J."/>
        </authorList>
    </citation>
    <scope>NUCLEOTIDE SEQUENCE [LARGE SCALE GENOMIC DNA]</scope>
    <source>
        <strain evidence="14">B3_G15</strain>
    </source>
</reference>
<evidence type="ECO:0000256" key="5">
    <source>
        <dbReference type="ARBA" id="ARBA00022840"/>
    </source>
</evidence>
<dbReference type="GO" id="GO:0005524">
    <property type="term" value="F:ATP binding"/>
    <property type="evidence" value="ECO:0007669"/>
    <property type="project" value="UniProtKB-KW"/>
</dbReference>
<dbReference type="EMBL" id="QMQA01000180">
    <property type="protein sequence ID" value="RLE12240.1"/>
    <property type="molecule type" value="Genomic_DNA"/>
</dbReference>
<gene>
    <name evidence="14" type="ORF">DRJ04_06540</name>
</gene>
<dbReference type="Pfam" id="PF09334">
    <property type="entry name" value="tRNA-synt_1g"/>
    <property type="match status" value="1"/>
</dbReference>
<dbReference type="PANTHER" id="PTHR43740">
    <property type="entry name" value="LEUCYL-TRNA SYNTHETASE"/>
    <property type="match status" value="1"/>
</dbReference>
<keyword evidence="7 10" id="KW-0030">Aminoacyl-tRNA synthetase</keyword>
<organism evidence="14 15">
    <name type="scientific">Aerophobetes bacterium</name>
    <dbReference type="NCBI Taxonomy" id="2030807"/>
    <lineage>
        <taxon>Bacteria</taxon>
        <taxon>Candidatus Aerophobota</taxon>
    </lineage>
</organism>
<dbReference type="EC" id="6.1.1.4" evidence="2 9"/>
<dbReference type="NCBIfam" id="TIGR00396">
    <property type="entry name" value="leuS_bact"/>
    <property type="match status" value="1"/>
</dbReference>
<dbReference type="PANTHER" id="PTHR43740:SF2">
    <property type="entry name" value="LEUCINE--TRNA LIGASE, MITOCHONDRIAL"/>
    <property type="match status" value="1"/>
</dbReference>
<evidence type="ECO:0000313" key="14">
    <source>
        <dbReference type="EMBL" id="RLE12240.1"/>
    </source>
</evidence>
<dbReference type="GO" id="GO:0006429">
    <property type="term" value="P:leucyl-tRNA aminoacylation"/>
    <property type="evidence" value="ECO:0007669"/>
    <property type="project" value="UniProtKB-UniRule"/>
</dbReference>
<evidence type="ECO:0000256" key="9">
    <source>
        <dbReference type="NCBIfam" id="TIGR00396"/>
    </source>
</evidence>
<dbReference type="FunFam" id="3.40.50.620:FF:000003">
    <property type="entry name" value="Leucine--tRNA ligase"/>
    <property type="match status" value="1"/>
</dbReference>
<feature type="non-terminal residue" evidence="14">
    <location>
        <position position="599"/>
    </location>
</feature>
<comment type="catalytic activity">
    <reaction evidence="8">
        <text>tRNA(Leu) + L-leucine + ATP = L-leucyl-tRNA(Leu) + AMP + diphosphate</text>
        <dbReference type="Rhea" id="RHEA:11688"/>
        <dbReference type="Rhea" id="RHEA-COMP:9613"/>
        <dbReference type="Rhea" id="RHEA-COMP:9622"/>
        <dbReference type="ChEBI" id="CHEBI:30616"/>
        <dbReference type="ChEBI" id="CHEBI:33019"/>
        <dbReference type="ChEBI" id="CHEBI:57427"/>
        <dbReference type="ChEBI" id="CHEBI:78442"/>
        <dbReference type="ChEBI" id="CHEBI:78494"/>
        <dbReference type="ChEBI" id="CHEBI:456215"/>
        <dbReference type="EC" id="6.1.1.4"/>
    </reaction>
</comment>
<evidence type="ECO:0000256" key="6">
    <source>
        <dbReference type="ARBA" id="ARBA00022917"/>
    </source>
</evidence>
<dbReference type="InterPro" id="IPR009008">
    <property type="entry name" value="Val/Leu/Ile-tRNA-synth_edit"/>
</dbReference>
<evidence type="ECO:0000259" key="11">
    <source>
        <dbReference type="Pfam" id="PF00133"/>
    </source>
</evidence>
<dbReference type="InterPro" id="IPR015413">
    <property type="entry name" value="Methionyl/Leucyl_tRNA_Synth"/>
</dbReference>